<dbReference type="EMBL" id="JAYKXH010000024">
    <property type="protein sequence ID" value="KAK7123644.1"/>
    <property type="molecule type" value="Genomic_DNA"/>
</dbReference>
<evidence type="ECO:0000256" key="11">
    <source>
        <dbReference type="SAM" id="SignalP"/>
    </source>
</evidence>
<feature type="chain" id="PRO_5042977334" description="Ig-like domain-containing protein" evidence="11">
    <location>
        <begin position="22"/>
        <end position="404"/>
    </location>
</feature>
<dbReference type="Proteomes" id="UP001364617">
    <property type="component" value="Unassembled WGS sequence"/>
</dbReference>
<dbReference type="GO" id="GO:0042102">
    <property type="term" value="P:positive regulation of T cell proliferation"/>
    <property type="evidence" value="ECO:0007669"/>
    <property type="project" value="TreeGrafter"/>
</dbReference>
<comment type="subcellular location">
    <subcellularLocation>
        <location evidence="1">Cell membrane</location>
        <topology evidence="1">Single-pass type I membrane protein</topology>
    </subcellularLocation>
</comment>
<dbReference type="SMART" id="SM00409">
    <property type="entry name" value="IG"/>
    <property type="match status" value="2"/>
</dbReference>
<keyword evidence="3" id="KW-0812">Transmembrane</keyword>
<dbReference type="GO" id="GO:0007166">
    <property type="term" value="P:cell surface receptor signaling pathway"/>
    <property type="evidence" value="ECO:0007669"/>
    <property type="project" value="TreeGrafter"/>
</dbReference>
<evidence type="ECO:0000256" key="3">
    <source>
        <dbReference type="ARBA" id="ARBA00022692"/>
    </source>
</evidence>
<evidence type="ECO:0000256" key="5">
    <source>
        <dbReference type="ARBA" id="ARBA00022989"/>
    </source>
</evidence>
<dbReference type="SUPFAM" id="SSF48726">
    <property type="entry name" value="Immunoglobulin"/>
    <property type="match status" value="2"/>
</dbReference>
<reference evidence="13 14" key="1">
    <citation type="submission" date="2024-02" db="EMBL/GenBank/DDBJ databases">
        <title>Chromosome-level genome assembly of the Eurasian Minnow (Phoxinus phoxinus).</title>
        <authorList>
            <person name="Oriowo T.O."/>
            <person name="Martin S."/>
            <person name="Stange M."/>
            <person name="Chrysostomakis Y."/>
            <person name="Brown T."/>
            <person name="Winkler S."/>
            <person name="Kukowka S."/>
            <person name="Myers E.W."/>
            <person name="Bohne A."/>
        </authorList>
    </citation>
    <scope>NUCLEOTIDE SEQUENCE [LARGE SCALE GENOMIC DNA]</scope>
    <source>
        <strain evidence="13">ZFMK-TIS-60720</strain>
        <tissue evidence="13">Whole Organism</tissue>
    </source>
</reference>
<evidence type="ECO:0000256" key="6">
    <source>
        <dbReference type="ARBA" id="ARBA00023136"/>
    </source>
</evidence>
<organism evidence="13 14">
    <name type="scientific">Phoxinus phoxinus</name>
    <name type="common">Eurasian minnow</name>
    <dbReference type="NCBI Taxonomy" id="58324"/>
    <lineage>
        <taxon>Eukaryota</taxon>
        <taxon>Metazoa</taxon>
        <taxon>Chordata</taxon>
        <taxon>Craniata</taxon>
        <taxon>Vertebrata</taxon>
        <taxon>Euteleostomi</taxon>
        <taxon>Actinopterygii</taxon>
        <taxon>Neopterygii</taxon>
        <taxon>Teleostei</taxon>
        <taxon>Ostariophysi</taxon>
        <taxon>Cypriniformes</taxon>
        <taxon>Leuciscidae</taxon>
        <taxon>Phoxininae</taxon>
        <taxon>Phoxinus</taxon>
    </lineage>
</organism>
<keyword evidence="8" id="KW-0675">Receptor</keyword>
<evidence type="ECO:0000256" key="2">
    <source>
        <dbReference type="ARBA" id="ARBA00022475"/>
    </source>
</evidence>
<dbReference type="GO" id="GO:0009897">
    <property type="term" value="C:external side of plasma membrane"/>
    <property type="evidence" value="ECO:0007669"/>
    <property type="project" value="TreeGrafter"/>
</dbReference>
<name>A0AAN9C5Z9_9TELE</name>
<keyword evidence="7" id="KW-1015">Disulfide bond</keyword>
<evidence type="ECO:0000313" key="14">
    <source>
        <dbReference type="Proteomes" id="UP001364617"/>
    </source>
</evidence>
<dbReference type="InterPro" id="IPR013106">
    <property type="entry name" value="Ig_V-set"/>
</dbReference>
<dbReference type="InterPro" id="IPR003599">
    <property type="entry name" value="Ig_sub"/>
</dbReference>
<keyword evidence="10" id="KW-0393">Immunoglobulin domain</keyword>
<dbReference type="PROSITE" id="PS50835">
    <property type="entry name" value="IG_LIKE"/>
    <property type="match status" value="2"/>
</dbReference>
<keyword evidence="9" id="KW-0325">Glycoprotein</keyword>
<evidence type="ECO:0000256" key="7">
    <source>
        <dbReference type="ARBA" id="ARBA00023157"/>
    </source>
</evidence>
<sequence length="404" mass="45123">MAAAHSWTCLILVWIIADTTGKTPDVQVTCMFSEDCVLPCVFEAVGDEIIYWFRQNVLIHSYKHGSGLLDQPDQHNNRTSLFTEVISSGNASLHIQKSGPQDRGKYRCLVTSSRKNSEHFIIVKVEAPIHSVSLETTRLSGFEEVKCSTRDVYPAPRVTLFTEPAVLPDALQTFTRKRADKQDRYSVESKIRKLNDLTYICLVQSFYRSQTWRTSLQEKEISSIEGQDLNIPCAAPWNLQNFTLTWSFTKGHESSTVYTYDSLTQLSSSVWKEMVRLVTARGQGGDGSLQLLMPMRLEHAGLYTCILSALRTKHEVRTRVNITPSTAERQSESSTQRWIPATVITCLAVSAVAAIVTIKCKVGCSKSSQTLEAAEMQPIRVTDTNSGALSEDTCLTEEIANRPA</sequence>
<evidence type="ECO:0000256" key="8">
    <source>
        <dbReference type="ARBA" id="ARBA00023170"/>
    </source>
</evidence>
<keyword evidence="2" id="KW-1003">Cell membrane</keyword>
<dbReference type="GO" id="GO:0031295">
    <property type="term" value="P:T cell costimulation"/>
    <property type="evidence" value="ECO:0007669"/>
    <property type="project" value="TreeGrafter"/>
</dbReference>
<dbReference type="InterPro" id="IPR013783">
    <property type="entry name" value="Ig-like_fold"/>
</dbReference>
<keyword evidence="4 11" id="KW-0732">Signal</keyword>
<feature type="signal peptide" evidence="11">
    <location>
        <begin position="1"/>
        <end position="21"/>
    </location>
</feature>
<feature type="domain" description="Ig-like" evidence="12">
    <location>
        <begin position="21"/>
        <end position="118"/>
    </location>
</feature>
<dbReference type="AlphaFoldDB" id="A0AAN9C5Z9"/>
<feature type="domain" description="Ig-like" evidence="12">
    <location>
        <begin position="225"/>
        <end position="323"/>
    </location>
</feature>
<dbReference type="PANTHER" id="PTHR25466:SF14">
    <property type="entry name" value="BUTYROPHILIN SUBFAMILY 2 MEMBER A2-LIKE-RELATED"/>
    <property type="match status" value="1"/>
</dbReference>
<keyword evidence="6" id="KW-0472">Membrane</keyword>
<keyword evidence="5" id="KW-1133">Transmembrane helix</keyword>
<gene>
    <name evidence="13" type="ORF">R3I93_021922</name>
</gene>
<dbReference type="PANTHER" id="PTHR25466">
    <property type="entry name" value="T-LYMPHOCYTE ACTIVATION ANTIGEN"/>
    <property type="match status" value="1"/>
</dbReference>
<dbReference type="InterPro" id="IPR036179">
    <property type="entry name" value="Ig-like_dom_sf"/>
</dbReference>
<keyword evidence="14" id="KW-1185">Reference proteome</keyword>
<evidence type="ECO:0000313" key="13">
    <source>
        <dbReference type="EMBL" id="KAK7123644.1"/>
    </source>
</evidence>
<dbReference type="Gene3D" id="2.60.40.10">
    <property type="entry name" value="Immunoglobulins"/>
    <property type="match status" value="3"/>
</dbReference>
<protein>
    <recommendedName>
        <fullName evidence="12">Ig-like domain-containing protein</fullName>
    </recommendedName>
</protein>
<evidence type="ECO:0000256" key="4">
    <source>
        <dbReference type="ARBA" id="ARBA00022729"/>
    </source>
</evidence>
<dbReference type="GO" id="GO:0042130">
    <property type="term" value="P:negative regulation of T cell proliferation"/>
    <property type="evidence" value="ECO:0007669"/>
    <property type="project" value="TreeGrafter"/>
</dbReference>
<evidence type="ECO:0000259" key="12">
    <source>
        <dbReference type="PROSITE" id="PS50835"/>
    </source>
</evidence>
<dbReference type="GO" id="GO:0006955">
    <property type="term" value="P:immune response"/>
    <property type="evidence" value="ECO:0007669"/>
    <property type="project" value="TreeGrafter"/>
</dbReference>
<evidence type="ECO:0000256" key="9">
    <source>
        <dbReference type="ARBA" id="ARBA00023180"/>
    </source>
</evidence>
<dbReference type="FunFam" id="2.60.40.10:FF:000142">
    <property type="entry name" value="V-set domain-containing T-cell activation inhibitor 1"/>
    <property type="match status" value="1"/>
</dbReference>
<comment type="caution">
    <text evidence="13">The sequence shown here is derived from an EMBL/GenBank/DDBJ whole genome shotgun (WGS) entry which is preliminary data.</text>
</comment>
<dbReference type="GO" id="GO:0071222">
    <property type="term" value="P:cellular response to lipopolysaccharide"/>
    <property type="evidence" value="ECO:0007669"/>
    <property type="project" value="TreeGrafter"/>
</dbReference>
<proteinExistence type="predicted"/>
<dbReference type="InterPro" id="IPR051713">
    <property type="entry name" value="T-cell_Activation_Regulation"/>
</dbReference>
<evidence type="ECO:0000256" key="1">
    <source>
        <dbReference type="ARBA" id="ARBA00004251"/>
    </source>
</evidence>
<accession>A0AAN9C5Z9</accession>
<evidence type="ECO:0000256" key="10">
    <source>
        <dbReference type="ARBA" id="ARBA00023319"/>
    </source>
</evidence>
<dbReference type="InterPro" id="IPR007110">
    <property type="entry name" value="Ig-like_dom"/>
</dbReference>
<dbReference type="Pfam" id="PF07686">
    <property type="entry name" value="V-set"/>
    <property type="match status" value="2"/>
</dbReference>